<evidence type="ECO:0000256" key="2">
    <source>
        <dbReference type="ARBA" id="ARBA00022723"/>
    </source>
</evidence>
<dbReference type="PANTHER" id="PTHR37302">
    <property type="entry name" value="SLR1116 PROTEIN"/>
    <property type="match status" value="1"/>
</dbReference>
<keyword evidence="5" id="KW-1185">Reference proteome</keyword>
<evidence type="ECO:0000313" key="5">
    <source>
        <dbReference type="Proteomes" id="UP000519004"/>
    </source>
</evidence>
<accession>A0A7W8DFM2</accession>
<sequence length="172" mass="19551">MDLHRHLRLMAGYHLWACRRLYAEVDKLAEADYFADAGLFFRSIHGTLNHLLVVEHLWRERLEGAPRTIHSLDQELYADRDALRTALLGYAGRWQDHLDALDAADLASDFAYRNLQGDAFTLPRASAIAHVFNHATHHRGQVSAALTRLGAQAPVMDLPYYLLELPREALRG</sequence>
<gene>
    <name evidence="4" type="ORF">HNQ58_002431</name>
</gene>
<protein>
    <submittedName>
        <fullName evidence="4">Putative damage-inducible protein DinB</fullName>
    </submittedName>
</protein>
<organism evidence="4 5">
    <name type="scientific">Rehaibacterium terrae</name>
    <dbReference type="NCBI Taxonomy" id="1341696"/>
    <lineage>
        <taxon>Bacteria</taxon>
        <taxon>Pseudomonadati</taxon>
        <taxon>Pseudomonadota</taxon>
        <taxon>Gammaproteobacteria</taxon>
        <taxon>Lysobacterales</taxon>
        <taxon>Lysobacteraceae</taxon>
        <taxon>Rehaibacterium</taxon>
    </lineage>
</organism>
<reference evidence="4 5" key="1">
    <citation type="submission" date="2020-08" db="EMBL/GenBank/DDBJ databases">
        <title>Genomic Encyclopedia of Type Strains, Phase IV (KMG-IV): sequencing the most valuable type-strain genomes for metagenomic binning, comparative biology and taxonomic classification.</title>
        <authorList>
            <person name="Goeker M."/>
        </authorList>
    </citation>
    <scope>NUCLEOTIDE SEQUENCE [LARGE SCALE GENOMIC DNA]</scope>
    <source>
        <strain evidence="4 5">DSM 25897</strain>
    </source>
</reference>
<feature type="binding site" evidence="3">
    <location>
        <position position="50"/>
    </location>
    <ligand>
        <name>a divalent metal cation</name>
        <dbReference type="ChEBI" id="CHEBI:60240"/>
    </ligand>
</feature>
<proteinExistence type="inferred from homology"/>
<dbReference type="Gene3D" id="1.20.120.450">
    <property type="entry name" value="dinb family like domain"/>
    <property type="match status" value="1"/>
</dbReference>
<evidence type="ECO:0000313" key="4">
    <source>
        <dbReference type="EMBL" id="MBB5016516.1"/>
    </source>
</evidence>
<comment type="similarity">
    <text evidence="1">Belongs to the DinB family.</text>
</comment>
<dbReference type="InterPro" id="IPR007837">
    <property type="entry name" value="DinB"/>
</dbReference>
<evidence type="ECO:0000256" key="3">
    <source>
        <dbReference type="PIRSR" id="PIRSR607837-1"/>
    </source>
</evidence>
<dbReference type="InterPro" id="IPR034660">
    <property type="entry name" value="DinB/YfiT-like"/>
</dbReference>
<dbReference type="AlphaFoldDB" id="A0A7W8DFM2"/>
<evidence type="ECO:0000256" key="1">
    <source>
        <dbReference type="ARBA" id="ARBA00008635"/>
    </source>
</evidence>
<name>A0A7W8DFM2_9GAMM</name>
<keyword evidence="2 3" id="KW-0479">Metal-binding</keyword>
<dbReference type="PANTHER" id="PTHR37302:SF1">
    <property type="entry name" value="PROTEIN DINB"/>
    <property type="match status" value="1"/>
</dbReference>
<comment type="caution">
    <text evidence="4">The sequence shown here is derived from an EMBL/GenBank/DDBJ whole genome shotgun (WGS) entry which is preliminary data.</text>
</comment>
<dbReference type="SUPFAM" id="SSF109854">
    <property type="entry name" value="DinB/YfiT-like putative metalloenzymes"/>
    <property type="match status" value="1"/>
</dbReference>
<dbReference type="Pfam" id="PF05163">
    <property type="entry name" value="DinB"/>
    <property type="match status" value="1"/>
</dbReference>
<dbReference type="RefSeq" id="WP_183949180.1">
    <property type="nucleotide sequence ID" value="NZ_JACHHX010000021.1"/>
</dbReference>
<feature type="binding site" evidence="3">
    <location>
        <position position="138"/>
    </location>
    <ligand>
        <name>a divalent metal cation</name>
        <dbReference type="ChEBI" id="CHEBI:60240"/>
    </ligand>
</feature>
<dbReference type="GO" id="GO:0046872">
    <property type="term" value="F:metal ion binding"/>
    <property type="evidence" value="ECO:0007669"/>
    <property type="project" value="UniProtKB-KW"/>
</dbReference>
<dbReference type="Proteomes" id="UP000519004">
    <property type="component" value="Unassembled WGS sequence"/>
</dbReference>
<feature type="binding site" evidence="3">
    <location>
        <position position="134"/>
    </location>
    <ligand>
        <name>a divalent metal cation</name>
        <dbReference type="ChEBI" id="CHEBI:60240"/>
    </ligand>
</feature>
<dbReference type="EMBL" id="JACHHX010000021">
    <property type="protein sequence ID" value="MBB5016516.1"/>
    <property type="molecule type" value="Genomic_DNA"/>
</dbReference>